<dbReference type="OrthoDB" id="286522at2759"/>
<dbReference type="EMBL" id="CCKQ01010753">
    <property type="protein sequence ID" value="CDW82277.1"/>
    <property type="molecule type" value="Genomic_DNA"/>
</dbReference>
<keyword evidence="5" id="KW-1185">Reference proteome</keyword>
<dbReference type="GO" id="GO:0006412">
    <property type="term" value="P:translation"/>
    <property type="evidence" value="ECO:0007669"/>
    <property type="project" value="InterPro"/>
</dbReference>
<dbReference type="InParanoid" id="A0A078ALJ5"/>
<dbReference type="SUPFAM" id="SSF46785">
    <property type="entry name" value="Winged helix' DNA-binding domain"/>
    <property type="match status" value="1"/>
</dbReference>
<keyword evidence="3" id="KW-0687">Ribonucleoprotein</keyword>
<gene>
    <name evidence="4" type="primary">Contig7978.g8518</name>
    <name evidence="4" type="ORF">STYLEM_11307</name>
</gene>
<dbReference type="SMART" id="SM01413">
    <property type="entry name" value="Ribosomal_S19e"/>
    <property type="match status" value="1"/>
</dbReference>
<protein>
    <recommendedName>
        <fullName evidence="6">40s ribosomal protein s19</fullName>
    </recommendedName>
</protein>
<dbReference type="GO" id="GO:0022627">
    <property type="term" value="C:cytosolic small ribosomal subunit"/>
    <property type="evidence" value="ECO:0007669"/>
    <property type="project" value="TreeGrafter"/>
</dbReference>
<evidence type="ECO:0008006" key="6">
    <source>
        <dbReference type="Google" id="ProtNLM"/>
    </source>
</evidence>
<evidence type="ECO:0000313" key="4">
    <source>
        <dbReference type="EMBL" id="CDW82277.1"/>
    </source>
</evidence>
<evidence type="ECO:0000256" key="3">
    <source>
        <dbReference type="ARBA" id="ARBA00023274"/>
    </source>
</evidence>
<sequence length="177" mass="19901">MDVWYFDCLFSSQIQLAVINSSNAVGVKDVPAKEFIEAFAKHLKKGNKFKIPDWASYVKTACFKELAPYDSDWLYVRAASVAYQLYMRGKVGISALRTHYGGKQRRGTCPPHQRQAGGKIIRYCLKQLEDQGLVGQVKYQGEDGSEQTAGKTLTEKGSTDMNRIAAQLIKEKRKAKK</sequence>
<dbReference type="GO" id="GO:0000028">
    <property type="term" value="P:ribosomal small subunit assembly"/>
    <property type="evidence" value="ECO:0007669"/>
    <property type="project" value="TreeGrafter"/>
</dbReference>
<dbReference type="GO" id="GO:0003723">
    <property type="term" value="F:RNA binding"/>
    <property type="evidence" value="ECO:0007669"/>
    <property type="project" value="TreeGrafter"/>
</dbReference>
<keyword evidence="2" id="KW-0689">Ribosomal protein</keyword>
<organism evidence="4 5">
    <name type="scientific">Stylonychia lemnae</name>
    <name type="common">Ciliate</name>
    <dbReference type="NCBI Taxonomy" id="5949"/>
    <lineage>
        <taxon>Eukaryota</taxon>
        <taxon>Sar</taxon>
        <taxon>Alveolata</taxon>
        <taxon>Ciliophora</taxon>
        <taxon>Intramacronucleata</taxon>
        <taxon>Spirotrichea</taxon>
        <taxon>Stichotrichia</taxon>
        <taxon>Sporadotrichida</taxon>
        <taxon>Oxytrichidae</taxon>
        <taxon>Stylonychinae</taxon>
        <taxon>Stylonychia</taxon>
    </lineage>
</organism>
<dbReference type="FunCoup" id="A0A078ALJ5">
    <property type="interactions" value="415"/>
</dbReference>
<reference evidence="4 5" key="1">
    <citation type="submission" date="2014-06" db="EMBL/GenBank/DDBJ databases">
        <authorList>
            <person name="Swart Estienne"/>
        </authorList>
    </citation>
    <scope>NUCLEOTIDE SEQUENCE [LARGE SCALE GENOMIC DNA]</scope>
    <source>
        <strain evidence="4 5">130c</strain>
    </source>
</reference>
<dbReference type="Gene3D" id="1.10.10.10">
    <property type="entry name" value="Winged helix-like DNA-binding domain superfamily/Winged helix DNA-binding domain"/>
    <property type="match status" value="1"/>
</dbReference>
<dbReference type="Pfam" id="PF01090">
    <property type="entry name" value="Ribosomal_S19e"/>
    <property type="match status" value="1"/>
</dbReference>
<dbReference type="GO" id="GO:0003735">
    <property type="term" value="F:structural constituent of ribosome"/>
    <property type="evidence" value="ECO:0007669"/>
    <property type="project" value="InterPro"/>
</dbReference>
<dbReference type="PANTHER" id="PTHR11710:SF0">
    <property type="entry name" value="40S RIBOSOMAL PROTEIN S19"/>
    <property type="match status" value="1"/>
</dbReference>
<dbReference type="AlphaFoldDB" id="A0A078ALJ5"/>
<dbReference type="PANTHER" id="PTHR11710">
    <property type="entry name" value="40S RIBOSOMAL PROTEIN S19"/>
    <property type="match status" value="1"/>
</dbReference>
<accession>A0A078ALJ5</accession>
<proteinExistence type="inferred from homology"/>
<evidence type="ECO:0000256" key="2">
    <source>
        <dbReference type="ARBA" id="ARBA00022980"/>
    </source>
</evidence>
<dbReference type="FunFam" id="1.10.10.10:FF:000118">
    <property type="entry name" value="40S ribosomal protein S19"/>
    <property type="match status" value="1"/>
</dbReference>
<dbReference type="InterPro" id="IPR036390">
    <property type="entry name" value="WH_DNA-bd_sf"/>
</dbReference>
<dbReference type="OMA" id="YYTRTAS"/>
<name>A0A078ALJ5_STYLE</name>
<dbReference type="InterPro" id="IPR036388">
    <property type="entry name" value="WH-like_DNA-bd_sf"/>
</dbReference>
<comment type="similarity">
    <text evidence="1">Belongs to the eukaryotic ribosomal protein eS19 family.</text>
</comment>
<evidence type="ECO:0000256" key="1">
    <source>
        <dbReference type="ARBA" id="ARBA00010014"/>
    </source>
</evidence>
<dbReference type="Proteomes" id="UP000039865">
    <property type="component" value="Unassembled WGS sequence"/>
</dbReference>
<evidence type="ECO:0000313" key="5">
    <source>
        <dbReference type="Proteomes" id="UP000039865"/>
    </source>
</evidence>
<dbReference type="InterPro" id="IPR001266">
    <property type="entry name" value="Ribosomal_eS19"/>
</dbReference>